<dbReference type="GeneID" id="11515115"/>
<feature type="region of interest" description="Disordered" evidence="1">
    <location>
        <begin position="1"/>
        <end position="23"/>
    </location>
</feature>
<dbReference type="AlphaFoldDB" id="G2QZC5"/>
<dbReference type="EMBL" id="CP003010">
    <property type="protein sequence ID" value="AEO67158.1"/>
    <property type="molecule type" value="Genomic_DNA"/>
</dbReference>
<feature type="non-terminal residue" evidence="2">
    <location>
        <position position="101"/>
    </location>
</feature>
<dbReference type="KEGG" id="ttt:THITE_28210"/>
<reference evidence="2 3" key="1">
    <citation type="journal article" date="2011" name="Nat. Biotechnol.">
        <title>Comparative genomic analysis of the thermophilic biomass-degrading fungi Myceliophthora thermophila and Thielavia terrestris.</title>
        <authorList>
            <person name="Berka R.M."/>
            <person name="Grigoriev I.V."/>
            <person name="Otillar R."/>
            <person name="Salamov A."/>
            <person name="Grimwood J."/>
            <person name="Reid I."/>
            <person name="Ishmael N."/>
            <person name="John T."/>
            <person name="Darmond C."/>
            <person name="Moisan M.-C."/>
            <person name="Henrissat B."/>
            <person name="Coutinho P.M."/>
            <person name="Lombard V."/>
            <person name="Natvig D.O."/>
            <person name="Lindquist E."/>
            <person name="Schmutz J."/>
            <person name="Lucas S."/>
            <person name="Harris P."/>
            <person name="Powlowski J."/>
            <person name="Bellemare A."/>
            <person name="Taylor D."/>
            <person name="Butler G."/>
            <person name="de Vries R.P."/>
            <person name="Allijn I.E."/>
            <person name="van den Brink J."/>
            <person name="Ushinsky S."/>
            <person name="Storms R."/>
            <person name="Powell A.J."/>
            <person name="Paulsen I.T."/>
            <person name="Elbourne L.D.H."/>
            <person name="Baker S.E."/>
            <person name="Magnuson J."/>
            <person name="LaBoissiere S."/>
            <person name="Clutterbuck A.J."/>
            <person name="Martinez D."/>
            <person name="Wogulis M."/>
            <person name="de Leon A.L."/>
            <person name="Rey M.W."/>
            <person name="Tsang A."/>
        </authorList>
    </citation>
    <scope>NUCLEOTIDE SEQUENCE [LARGE SCALE GENOMIC DNA]</scope>
    <source>
        <strain evidence="3">ATCC 38088 / NRRL 8126</strain>
    </source>
</reference>
<proteinExistence type="predicted"/>
<name>G2QZC5_THETT</name>
<sequence length="101" mass="10464">MSASSDSPSNPQDPNRQPQTGLWAGHAEYIKGAAESTIGSLTGSESWRASGAQDKARARAALQTALEGRDPAKTGYGRAEELAGRLTGCEGMRQEGAASKS</sequence>
<evidence type="ECO:0000313" key="2">
    <source>
        <dbReference type="EMBL" id="AEO67158.1"/>
    </source>
</evidence>
<dbReference type="eggNOG" id="ENOG502SD1T">
    <property type="taxonomic scope" value="Eukaryota"/>
</dbReference>
<dbReference type="OrthoDB" id="9999611at2759"/>
<evidence type="ECO:0008006" key="4">
    <source>
        <dbReference type="Google" id="ProtNLM"/>
    </source>
</evidence>
<feature type="compositionally biased region" description="Low complexity" evidence="1">
    <location>
        <begin position="1"/>
        <end position="15"/>
    </location>
</feature>
<gene>
    <name evidence="2" type="ORF">THITE_28210</name>
</gene>
<protein>
    <recommendedName>
        <fullName evidence="4">CsbD-like domain-containing protein</fullName>
    </recommendedName>
</protein>
<keyword evidence="3" id="KW-1185">Reference proteome</keyword>
<evidence type="ECO:0000313" key="3">
    <source>
        <dbReference type="Proteomes" id="UP000008181"/>
    </source>
</evidence>
<dbReference type="Proteomes" id="UP000008181">
    <property type="component" value="Chromosome 2"/>
</dbReference>
<dbReference type="RefSeq" id="XP_003653494.1">
    <property type="nucleotide sequence ID" value="XM_003653446.1"/>
</dbReference>
<evidence type="ECO:0000256" key="1">
    <source>
        <dbReference type="SAM" id="MobiDB-lite"/>
    </source>
</evidence>
<dbReference type="HOGENOM" id="CLU_166315_0_0_1"/>
<organism evidence="2 3">
    <name type="scientific">Thermothielavioides terrestris (strain ATCC 38088 / NRRL 8126)</name>
    <name type="common">Thielavia terrestris</name>
    <dbReference type="NCBI Taxonomy" id="578455"/>
    <lineage>
        <taxon>Eukaryota</taxon>
        <taxon>Fungi</taxon>
        <taxon>Dikarya</taxon>
        <taxon>Ascomycota</taxon>
        <taxon>Pezizomycotina</taxon>
        <taxon>Sordariomycetes</taxon>
        <taxon>Sordariomycetidae</taxon>
        <taxon>Sordariales</taxon>
        <taxon>Chaetomiaceae</taxon>
        <taxon>Thermothielavioides</taxon>
        <taxon>Thermothielavioides terrestris</taxon>
    </lineage>
</organism>
<accession>G2QZC5</accession>